<dbReference type="Proteomes" id="UP000887566">
    <property type="component" value="Unplaced"/>
</dbReference>
<sequence>MCVLAAGECGAISEQSTGGCFYTPPGGVRLESARGRGRLVRRARVSAQERRGRLALQGMCLMLFAAIYDKLLNGKGSIATRERIVFVPASSSHTGPRPREPIDTTAAAICKQMVCGERPLGRSAMTTKRTESPAAAATGWFCPDRHASSHALAFTPLLPARCLCRLFSDGRDLRVDSLC</sequence>
<dbReference type="WBParaSite" id="PSAMB.scaffold2246size24383.g17062.t1">
    <property type="protein sequence ID" value="PSAMB.scaffold2246size24383.g17062.t1"/>
    <property type="gene ID" value="PSAMB.scaffold2246size24383.g17062"/>
</dbReference>
<organism evidence="1 2">
    <name type="scientific">Plectus sambesii</name>
    <dbReference type="NCBI Taxonomy" id="2011161"/>
    <lineage>
        <taxon>Eukaryota</taxon>
        <taxon>Metazoa</taxon>
        <taxon>Ecdysozoa</taxon>
        <taxon>Nematoda</taxon>
        <taxon>Chromadorea</taxon>
        <taxon>Plectida</taxon>
        <taxon>Plectina</taxon>
        <taxon>Plectoidea</taxon>
        <taxon>Plectidae</taxon>
        <taxon>Plectus</taxon>
    </lineage>
</organism>
<name>A0A914VMU9_9BILA</name>
<proteinExistence type="predicted"/>
<evidence type="ECO:0000313" key="2">
    <source>
        <dbReference type="WBParaSite" id="PSAMB.scaffold2246size24383.g17062.t1"/>
    </source>
</evidence>
<keyword evidence="1" id="KW-1185">Reference proteome</keyword>
<dbReference type="AlphaFoldDB" id="A0A914VMU9"/>
<protein>
    <submittedName>
        <fullName evidence="2">Uncharacterized protein</fullName>
    </submittedName>
</protein>
<reference evidence="2" key="1">
    <citation type="submission" date="2022-11" db="UniProtKB">
        <authorList>
            <consortium name="WormBaseParasite"/>
        </authorList>
    </citation>
    <scope>IDENTIFICATION</scope>
</reference>
<evidence type="ECO:0000313" key="1">
    <source>
        <dbReference type="Proteomes" id="UP000887566"/>
    </source>
</evidence>
<accession>A0A914VMU9</accession>